<dbReference type="OrthoDB" id="1436411at2759"/>
<dbReference type="AlphaFoldDB" id="A0A2Z6N6N1"/>
<keyword evidence="3" id="KW-1185">Reference proteome</keyword>
<protein>
    <recommendedName>
        <fullName evidence="1">Reverse transcriptase zinc-binding domain-containing protein</fullName>
    </recommendedName>
</protein>
<reference evidence="3" key="1">
    <citation type="journal article" date="2017" name="Front. Plant Sci.">
        <title>Climate Clever Clovers: New Paradigm to Reduce the Environmental Footprint of Ruminants by Breeding Low Methanogenic Forages Utilizing Haplotype Variation.</title>
        <authorList>
            <person name="Kaur P."/>
            <person name="Appels R."/>
            <person name="Bayer P.E."/>
            <person name="Keeble-Gagnere G."/>
            <person name="Wang J."/>
            <person name="Hirakawa H."/>
            <person name="Shirasawa K."/>
            <person name="Vercoe P."/>
            <person name="Stefanova K."/>
            <person name="Durmic Z."/>
            <person name="Nichols P."/>
            <person name="Revell C."/>
            <person name="Isobe S.N."/>
            <person name="Edwards D."/>
            <person name="Erskine W."/>
        </authorList>
    </citation>
    <scope>NUCLEOTIDE SEQUENCE [LARGE SCALE GENOMIC DNA]</scope>
    <source>
        <strain evidence="3">cv. Daliak</strain>
    </source>
</reference>
<name>A0A2Z6N6N1_TRISU</name>
<dbReference type="InterPro" id="IPR026960">
    <property type="entry name" value="RVT-Znf"/>
</dbReference>
<evidence type="ECO:0000313" key="3">
    <source>
        <dbReference type="Proteomes" id="UP000242715"/>
    </source>
</evidence>
<dbReference type="Pfam" id="PF13966">
    <property type="entry name" value="zf-RVT"/>
    <property type="match status" value="1"/>
</dbReference>
<evidence type="ECO:0000259" key="1">
    <source>
        <dbReference type="Pfam" id="PF13966"/>
    </source>
</evidence>
<organism evidence="2 3">
    <name type="scientific">Trifolium subterraneum</name>
    <name type="common">Subterranean clover</name>
    <dbReference type="NCBI Taxonomy" id="3900"/>
    <lineage>
        <taxon>Eukaryota</taxon>
        <taxon>Viridiplantae</taxon>
        <taxon>Streptophyta</taxon>
        <taxon>Embryophyta</taxon>
        <taxon>Tracheophyta</taxon>
        <taxon>Spermatophyta</taxon>
        <taxon>Magnoliopsida</taxon>
        <taxon>eudicotyledons</taxon>
        <taxon>Gunneridae</taxon>
        <taxon>Pentapetalae</taxon>
        <taxon>rosids</taxon>
        <taxon>fabids</taxon>
        <taxon>Fabales</taxon>
        <taxon>Fabaceae</taxon>
        <taxon>Papilionoideae</taxon>
        <taxon>50 kb inversion clade</taxon>
        <taxon>NPAAA clade</taxon>
        <taxon>Hologalegina</taxon>
        <taxon>IRL clade</taxon>
        <taxon>Trifolieae</taxon>
        <taxon>Trifolium</taxon>
    </lineage>
</organism>
<sequence>MGEAWVWRRQLWVWEEEMLGECQTLLLNVSLQAYSPDKWLWQPGLDDGYTVPLKVSILAWRLLRDRLPTKVNLSTRCIIPVADHYCVSDCGEAETTQHLFLSCSTFGSLWSLLSSWICSSLVTAQTLLDHFV</sequence>
<accession>A0A2Z6N6N1</accession>
<gene>
    <name evidence="2" type="ORF">TSUD_22160</name>
</gene>
<dbReference type="Proteomes" id="UP000242715">
    <property type="component" value="Unassembled WGS sequence"/>
</dbReference>
<proteinExistence type="predicted"/>
<feature type="domain" description="Reverse transcriptase zinc-binding" evidence="1">
    <location>
        <begin position="51"/>
        <end position="110"/>
    </location>
</feature>
<evidence type="ECO:0000313" key="2">
    <source>
        <dbReference type="EMBL" id="GAU31770.1"/>
    </source>
</evidence>
<dbReference type="EMBL" id="DF973468">
    <property type="protein sequence ID" value="GAU31770.1"/>
    <property type="molecule type" value="Genomic_DNA"/>
</dbReference>